<keyword evidence="3" id="KW-1185">Reference proteome</keyword>
<dbReference type="OrthoDB" id="3253362at2759"/>
<evidence type="ECO:0000313" key="2">
    <source>
        <dbReference type="EMBL" id="EKM78728.1"/>
    </source>
</evidence>
<dbReference type="Gene3D" id="1.20.1280.50">
    <property type="match status" value="1"/>
</dbReference>
<protein>
    <recommendedName>
        <fullName evidence="1">F-box domain-containing protein</fullName>
    </recommendedName>
</protein>
<dbReference type="GeneID" id="18829373"/>
<organism evidence="2 3">
    <name type="scientific">Agaricus bisporus var. burnettii (strain JB137-S8 / ATCC MYA-4627 / FGSC 10392)</name>
    <name type="common">White button mushroom</name>
    <dbReference type="NCBI Taxonomy" id="597362"/>
    <lineage>
        <taxon>Eukaryota</taxon>
        <taxon>Fungi</taxon>
        <taxon>Dikarya</taxon>
        <taxon>Basidiomycota</taxon>
        <taxon>Agaricomycotina</taxon>
        <taxon>Agaricomycetes</taxon>
        <taxon>Agaricomycetidae</taxon>
        <taxon>Agaricales</taxon>
        <taxon>Agaricineae</taxon>
        <taxon>Agaricaceae</taxon>
        <taxon>Agaricus</taxon>
    </lineage>
</organism>
<gene>
    <name evidence="2" type="ORF">AGABI1DRAFT_40824</name>
</gene>
<dbReference type="RefSeq" id="XP_007330324.1">
    <property type="nucleotide sequence ID" value="XM_007330262.1"/>
</dbReference>
<dbReference type="OMA" id="WKHIRFE"/>
<evidence type="ECO:0000313" key="3">
    <source>
        <dbReference type="Proteomes" id="UP000008493"/>
    </source>
</evidence>
<sequence length="492" mass="54367">MQNAGSLTCLPIELLARIFEYCLPDDAYPAPSETQAPLLLAHTCSHWRAVALSTPFLWSRLHITYKDPSLDVLMTSNWLQRSGCLPLFISVTIGFNERPAQELLDVICHHSSRWKHIRFEFRGLYCPPMYSLALAKGNTPLLHAFEFDARDISSVNILPVISLLNLAPKLREVIWVDDLADMRQLMELPLSQLTRLSVTMSHGTLDYLELLNQCYNLEQIRITRPRPGDTRQPRAPLLLSKLTSLSIAYDLTAILDSLTLPALKHVRIHSEGPVSPSIGRYTGAGRSANEAEAGCLWSPVSFVSLVKRSSCSIESLSLDTYMAESCLIQCLEETTSSLTKLNVTGVTITDKLISSLTYSPSVSLTSPSSSSSPLYAASARNSSSLCPLLQDICLNTRLISTPGALVQMAESRLISSCNTQIPHFSLSIWDGHRDLESFKLLQGQSSSPIGSCNFNLDVLPPPRDAVSSMIVSSTRLRGKKHLGVQRRICQSR</sequence>
<reference evidence="3" key="1">
    <citation type="journal article" date="2012" name="Proc. Natl. Acad. Sci. U.S.A.">
        <title>Genome sequence of the button mushroom Agaricus bisporus reveals mechanisms governing adaptation to a humic-rich ecological niche.</title>
        <authorList>
            <person name="Morin E."/>
            <person name="Kohler A."/>
            <person name="Baker A.R."/>
            <person name="Foulongne-Oriol M."/>
            <person name="Lombard V."/>
            <person name="Nagy L.G."/>
            <person name="Ohm R.A."/>
            <person name="Patyshakuliyeva A."/>
            <person name="Brun A."/>
            <person name="Aerts A.L."/>
            <person name="Bailey A.M."/>
            <person name="Billette C."/>
            <person name="Coutinho P.M."/>
            <person name="Deakin G."/>
            <person name="Doddapaneni H."/>
            <person name="Floudas D."/>
            <person name="Grimwood J."/>
            <person name="Hilden K."/>
            <person name="Kuees U."/>
            <person name="LaButti K.M."/>
            <person name="Lapidus A."/>
            <person name="Lindquist E.A."/>
            <person name="Lucas S.M."/>
            <person name="Murat C."/>
            <person name="Riley R.W."/>
            <person name="Salamov A.A."/>
            <person name="Schmutz J."/>
            <person name="Subramanian V."/>
            <person name="Woesten H.A.B."/>
            <person name="Xu J."/>
            <person name="Eastwood D.C."/>
            <person name="Foster G.D."/>
            <person name="Sonnenberg A.S."/>
            <person name="Cullen D."/>
            <person name="de Vries R.P."/>
            <person name="Lundell T."/>
            <person name="Hibbett D.S."/>
            <person name="Henrissat B."/>
            <person name="Burton K.S."/>
            <person name="Kerrigan R.W."/>
            <person name="Challen M.P."/>
            <person name="Grigoriev I.V."/>
            <person name="Martin F."/>
        </authorList>
    </citation>
    <scope>NUCLEOTIDE SEQUENCE [LARGE SCALE GENOMIC DNA]</scope>
    <source>
        <strain evidence="3">JB137-S8 / ATCC MYA-4627 / FGSC 10392</strain>
    </source>
</reference>
<dbReference type="Proteomes" id="UP000008493">
    <property type="component" value="Unassembled WGS sequence"/>
</dbReference>
<dbReference type="AlphaFoldDB" id="K5X6B7"/>
<accession>K5X6B7</accession>
<dbReference type="InParanoid" id="K5X6B7"/>
<name>K5X6B7_AGABU</name>
<dbReference type="HOGENOM" id="CLU_018544_12_4_1"/>
<dbReference type="eggNOG" id="ENOG502R0WU">
    <property type="taxonomic scope" value="Eukaryota"/>
</dbReference>
<proteinExistence type="predicted"/>
<evidence type="ECO:0000259" key="1">
    <source>
        <dbReference type="Pfam" id="PF12937"/>
    </source>
</evidence>
<dbReference type="InterPro" id="IPR001810">
    <property type="entry name" value="F-box_dom"/>
</dbReference>
<feature type="domain" description="F-box" evidence="1">
    <location>
        <begin position="8"/>
        <end position="63"/>
    </location>
</feature>
<dbReference type="Pfam" id="PF12937">
    <property type="entry name" value="F-box-like"/>
    <property type="match status" value="1"/>
</dbReference>
<dbReference type="KEGG" id="abp:AGABI1DRAFT40824"/>
<dbReference type="EMBL" id="JH971391">
    <property type="protein sequence ID" value="EKM78728.1"/>
    <property type="molecule type" value="Genomic_DNA"/>
</dbReference>